<sequence length="99" mass="11099">MLFDQHRVSTVKPGIKPGESKIKSMLKGNNINFNKCVDTYARVAGRYKHSRWFANGNLKLDWYIPVVFQVAALLAALIHPSHRVIYAPGGSFPCRRAAS</sequence>
<dbReference type="Proteomes" id="UP000221101">
    <property type="component" value="Unassembled WGS sequence"/>
</dbReference>
<dbReference type="AlphaFoldDB" id="A0A2D0L4U6"/>
<keyword evidence="3" id="KW-1185">Reference proteome</keyword>
<comment type="caution">
    <text evidence="1">The sequence shown here is derived from an EMBL/GenBank/DDBJ whole genome shotgun (WGS) entry which is preliminary data.</text>
</comment>
<accession>A0A2D0L4U6</accession>
<evidence type="ECO:0000313" key="3">
    <source>
        <dbReference type="Proteomes" id="UP000221101"/>
    </source>
</evidence>
<proteinExistence type="predicted"/>
<organism evidence="1 3">
    <name type="scientific">Xenorhabdus kozodoii</name>
    <dbReference type="NCBI Taxonomy" id="351676"/>
    <lineage>
        <taxon>Bacteria</taxon>
        <taxon>Pseudomonadati</taxon>
        <taxon>Pseudomonadota</taxon>
        <taxon>Gammaproteobacteria</taxon>
        <taxon>Enterobacterales</taxon>
        <taxon>Morganellaceae</taxon>
        <taxon>Xenorhabdus</taxon>
    </lineage>
</organism>
<protein>
    <submittedName>
        <fullName evidence="1">Uncharacterized protein</fullName>
    </submittedName>
</protein>
<dbReference type="EMBL" id="NJCX01000023">
    <property type="protein sequence ID" value="PHM70716.1"/>
    <property type="molecule type" value="Genomic_DNA"/>
</dbReference>
<dbReference type="EMBL" id="NJCX01000008">
    <property type="protein sequence ID" value="PHM73953.1"/>
    <property type="molecule type" value="Genomic_DNA"/>
</dbReference>
<evidence type="ECO:0000313" key="1">
    <source>
        <dbReference type="EMBL" id="PHM70716.1"/>
    </source>
</evidence>
<reference evidence="1 3" key="1">
    <citation type="journal article" date="2017" name="Nat. Microbiol.">
        <title>Natural product diversity associated with the nematode symbionts Photorhabdus and Xenorhabdus.</title>
        <authorList>
            <person name="Tobias N.J."/>
            <person name="Wolff H."/>
            <person name="Djahanschiri B."/>
            <person name="Grundmann F."/>
            <person name="Kronenwerth M."/>
            <person name="Shi Y.M."/>
            <person name="Simonyi S."/>
            <person name="Grun P."/>
            <person name="Shapiro-Ilan D."/>
            <person name="Pidot S.J."/>
            <person name="Stinear T.P."/>
            <person name="Ebersberger I."/>
            <person name="Bode H.B."/>
        </authorList>
    </citation>
    <scope>NUCLEOTIDE SEQUENCE [LARGE SCALE GENOMIC DNA]</scope>
    <source>
        <strain evidence="1 3">DSM 17907</strain>
    </source>
</reference>
<evidence type="ECO:0000313" key="2">
    <source>
        <dbReference type="EMBL" id="PHM73953.1"/>
    </source>
</evidence>
<gene>
    <name evidence="2" type="ORF">Xkoz_01474</name>
    <name evidence="1" type="ORF">Xkoz_03027</name>
</gene>
<name>A0A2D0L4U6_9GAMM</name>